<proteinExistence type="predicted"/>
<dbReference type="Proteomes" id="UP001521785">
    <property type="component" value="Unassembled WGS sequence"/>
</dbReference>
<reference evidence="2 3" key="1">
    <citation type="submission" date="2024-02" db="EMBL/GenBank/DDBJ databases">
        <title>De novo assembly and annotation of 12 fungi associated with fruit tree decline syndrome in Ontario, Canada.</title>
        <authorList>
            <person name="Sulman M."/>
            <person name="Ellouze W."/>
            <person name="Ilyukhin E."/>
        </authorList>
    </citation>
    <scope>NUCLEOTIDE SEQUENCE [LARGE SCALE GENOMIC DNA]</scope>
    <source>
        <strain evidence="2 3">M42-189</strain>
    </source>
</reference>
<evidence type="ECO:0000256" key="1">
    <source>
        <dbReference type="SAM" id="MobiDB-lite"/>
    </source>
</evidence>
<evidence type="ECO:0000313" key="3">
    <source>
        <dbReference type="Proteomes" id="UP001521785"/>
    </source>
</evidence>
<feature type="region of interest" description="Disordered" evidence="1">
    <location>
        <begin position="201"/>
        <end position="255"/>
    </location>
</feature>
<name>A0ABR3RQP7_9PLEO</name>
<feature type="compositionally biased region" description="Polar residues" evidence="1">
    <location>
        <begin position="166"/>
        <end position="180"/>
    </location>
</feature>
<feature type="compositionally biased region" description="Basic residues" evidence="1">
    <location>
        <begin position="17"/>
        <end position="26"/>
    </location>
</feature>
<accession>A0ABR3RQP7</accession>
<sequence length="303" mass="33408">MDQYGANICGSGSPSSKHPHGTHRPPQRPPTNVYIPTDGLFLTELGNLMSGWEATLTHEQPNIMPSNEGYRASNELLVITESWLKDQKSPEDMAGLREMVMGSYLQQEREPQELVREQEAQFARSQELNEIATPHSKNTAPDTDNSNSESPTSHSIAFQIRHDRSNGTPSILLSRTAPFNNPKLSATAEDAINRLNLPELTALKEDQHKPGHRSKAARSGQRDWAGKSDQNASGGMNEPVATTPDKGKQSSSFGKFIGGKLEKTKCLVTEKYNRRGIGALLETPEEHESGHRGGKLLKFPQIH</sequence>
<evidence type="ECO:0000313" key="2">
    <source>
        <dbReference type="EMBL" id="KAL1606736.1"/>
    </source>
</evidence>
<organism evidence="2 3">
    <name type="scientific">Paraconiothyrium brasiliense</name>
    <dbReference type="NCBI Taxonomy" id="300254"/>
    <lineage>
        <taxon>Eukaryota</taxon>
        <taxon>Fungi</taxon>
        <taxon>Dikarya</taxon>
        <taxon>Ascomycota</taxon>
        <taxon>Pezizomycotina</taxon>
        <taxon>Dothideomycetes</taxon>
        <taxon>Pleosporomycetidae</taxon>
        <taxon>Pleosporales</taxon>
        <taxon>Massarineae</taxon>
        <taxon>Didymosphaeriaceae</taxon>
        <taxon>Paraconiothyrium</taxon>
    </lineage>
</organism>
<keyword evidence="3" id="KW-1185">Reference proteome</keyword>
<dbReference type="EMBL" id="JAKJXO020000004">
    <property type="protein sequence ID" value="KAL1606736.1"/>
    <property type="molecule type" value="Genomic_DNA"/>
</dbReference>
<feature type="region of interest" description="Disordered" evidence="1">
    <location>
        <begin position="161"/>
        <end position="180"/>
    </location>
</feature>
<feature type="region of interest" description="Disordered" evidence="1">
    <location>
        <begin position="129"/>
        <end position="154"/>
    </location>
</feature>
<protein>
    <submittedName>
        <fullName evidence="2">Uncharacterized protein</fullName>
    </submittedName>
</protein>
<feature type="region of interest" description="Disordered" evidence="1">
    <location>
        <begin position="283"/>
        <end position="303"/>
    </location>
</feature>
<comment type="caution">
    <text evidence="2">The sequence shown here is derived from an EMBL/GenBank/DDBJ whole genome shotgun (WGS) entry which is preliminary data.</text>
</comment>
<gene>
    <name evidence="2" type="ORF">SLS60_004143</name>
</gene>
<feature type="region of interest" description="Disordered" evidence="1">
    <location>
        <begin position="1"/>
        <end position="32"/>
    </location>
</feature>
<feature type="compositionally biased region" description="Polar residues" evidence="1">
    <location>
        <begin position="135"/>
        <end position="154"/>
    </location>
</feature>